<feature type="coiled-coil region" evidence="1">
    <location>
        <begin position="103"/>
        <end position="182"/>
    </location>
</feature>
<feature type="region of interest" description="Disordered" evidence="2">
    <location>
        <begin position="230"/>
        <end position="271"/>
    </location>
</feature>
<keyword evidence="1" id="KW-0175">Coiled coil</keyword>
<feature type="region of interest" description="Disordered" evidence="2">
    <location>
        <begin position="314"/>
        <end position="378"/>
    </location>
</feature>
<feature type="compositionally biased region" description="Basic and acidic residues" evidence="2">
    <location>
        <begin position="230"/>
        <end position="246"/>
    </location>
</feature>
<evidence type="ECO:0000256" key="2">
    <source>
        <dbReference type="SAM" id="MobiDB-lite"/>
    </source>
</evidence>
<dbReference type="Proteomes" id="UP000481861">
    <property type="component" value="Unassembled WGS sequence"/>
</dbReference>
<organism evidence="3 4">
    <name type="scientific">Massariosphaeria phaeospora</name>
    <dbReference type="NCBI Taxonomy" id="100035"/>
    <lineage>
        <taxon>Eukaryota</taxon>
        <taxon>Fungi</taxon>
        <taxon>Dikarya</taxon>
        <taxon>Ascomycota</taxon>
        <taxon>Pezizomycotina</taxon>
        <taxon>Dothideomycetes</taxon>
        <taxon>Pleosporomycetidae</taxon>
        <taxon>Pleosporales</taxon>
        <taxon>Pleosporales incertae sedis</taxon>
        <taxon>Massariosphaeria</taxon>
    </lineage>
</organism>
<proteinExistence type="predicted"/>
<feature type="compositionally biased region" description="Polar residues" evidence="2">
    <location>
        <begin position="367"/>
        <end position="378"/>
    </location>
</feature>
<dbReference type="EMBL" id="JAADJZ010000012">
    <property type="protein sequence ID" value="KAF2871262.1"/>
    <property type="molecule type" value="Genomic_DNA"/>
</dbReference>
<evidence type="ECO:0000313" key="4">
    <source>
        <dbReference type="Proteomes" id="UP000481861"/>
    </source>
</evidence>
<feature type="compositionally biased region" description="Polar residues" evidence="2">
    <location>
        <begin position="326"/>
        <end position="342"/>
    </location>
</feature>
<keyword evidence="4" id="KW-1185">Reference proteome</keyword>
<protein>
    <submittedName>
        <fullName evidence="3">Uncharacterized protein</fullName>
    </submittedName>
</protein>
<evidence type="ECO:0000256" key="1">
    <source>
        <dbReference type="SAM" id="Coils"/>
    </source>
</evidence>
<reference evidence="3 4" key="1">
    <citation type="submission" date="2020-01" db="EMBL/GenBank/DDBJ databases">
        <authorList>
            <consortium name="DOE Joint Genome Institute"/>
            <person name="Haridas S."/>
            <person name="Albert R."/>
            <person name="Binder M."/>
            <person name="Bloem J."/>
            <person name="Labutti K."/>
            <person name="Salamov A."/>
            <person name="Andreopoulos B."/>
            <person name="Baker S.E."/>
            <person name="Barry K."/>
            <person name="Bills G."/>
            <person name="Bluhm B.H."/>
            <person name="Cannon C."/>
            <person name="Castanera R."/>
            <person name="Culley D.E."/>
            <person name="Daum C."/>
            <person name="Ezra D."/>
            <person name="Gonzalez J.B."/>
            <person name="Henrissat B."/>
            <person name="Kuo A."/>
            <person name="Liang C."/>
            <person name="Lipzen A."/>
            <person name="Lutzoni F."/>
            <person name="Magnuson J."/>
            <person name="Mondo S."/>
            <person name="Nolan M."/>
            <person name="Ohm R."/>
            <person name="Pangilinan J."/>
            <person name="Park H.-J.H."/>
            <person name="Ramirez L."/>
            <person name="Alfaro M."/>
            <person name="Sun H."/>
            <person name="Tritt A."/>
            <person name="Yoshinaga Y."/>
            <person name="Zwiers L.-H.L."/>
            <person name="Turgeon B.G."/>
            <person name="Goodwin S.B."/>
            <person name="Spatafora J.W."/>
            <person name="Crous P.W."/>
            <person name="Grigoriev I.V."/>
        </authorList>
    </citation>
    <scope>NUCLEOTIDE SEQUENCE [LARGE SCALE GENOMIC DNA]</scope>
    <source>
        <strain evidence="3 4">CBS 611.86</strain>
    </source>
</reference>
<dbReference type="AlphaFoldDB" id="A0A7C8MED7"/>
<name>A0A7C8MED7_9PLEO</name>
<gene>
    <name evidence="3" type="ORF">BDV95DRAFT_58224</name>
</gene>
<sequence>MCCPLEKLFILLHTTPTTITQNHDGGPTGSHEGPSRSPARNHERSPARPLASPFRLPADPRTPSEDLADANHLDGAIENAKQAGRREMVAEMKADTGTELHVKKDLQAENGQLKREIKRLKQENQTSDQQLKERRERVGELFLENKDLKQQLKLHTQSQEGLTQLRQRLQTLDEMITQQTLESQSLTQTNDKVKLSLDLLFKDVANTLNPVGPGTDLGIRETAAIIQAADDSRPEKRGFGPERGQHPSEVSAAKRTKVVDSRPPSALGRTPSELDRALAGHRSGSIPVNAAFGVPSSLGRSTYSPNLSLSDFNPVTPHTDPFRHPATSSALRSSHPLSQAMTQEMPISHSALRSSHPSIQAMPPPNSTLRSSQHAAPS</sequence>
<comment type="caution">
    <text evidence="3">The sequence shown here is derived from an EMBL/GenBank/DDBJ whole genome shotgun (WGS) entry which is preliminary data.</text>
</comment>
<accession>A0A7C8MED7</accession>
<feature type="region of interest" description="Disordered" evidence="2">
    <location>
        <begin position="18"/>
        <end position="71"/>
    </location>
</feature>
<evidence type="ECO:0000313" key="3">
    <source>
        <dbReference type="EMBL" id="KAF2871262.1"/>
    </source>
</evidence>